<dbReference type="SUPFAM" id="SSF53335">
    <property type="entry name" value="S-adenosyl-L-methionine-dependent methyltransferases"/>
    <property type="match status" value="1"/>
</dbReference>
<reference evidence="6" key="1">
    <citation type="submission" date="2021-07" db="EMBL/GenBank/DDBJ databases">
        <authorList>
            <person name="Durling M."/>
        </authorList>
    </citation>
    <scope>NUCLEOTIDE SEQUENCE</scope>
</reference>
<protein>
    <recommendedName>
        <fullName evidence="5">O-methyltransferase C-terminal domain-containing protein</fullName>
    </recommendedName>
</protein>
<dbReference type="GO" id="GO:0008171">
    <property type="term" value="F:O-methyltransferase activity"/>
    <property type="evidence" value="ECO:0007669"/>
    <property type="project" value="InterPro"/>
</dbReference>
<dbReference type="Pfam" id="PF00891">
    <property type="entry name" value="Methyltransf_2"/>
    <property type="match status" value="1"/>
</dbReference>
<dbReference type="PANTHER" id="PTHR43712">
    <property type="entry name" value="PUTATIVE (AFU_ORTHOLOGUE AFUA_4G14580)-RELATED"/>
    <property type="match status" value="1"/>
</dbReference>
<dbReference type="InterPro" id="IPR036390">
    <property type="entry name" value="WH_DNA-bd_sf"/>
</dbReference>
<keyword evidence="7" id="KW-1185">Reference proteome</keyword>
<evidence type="ECO:0000259" key="5">
    <source>
        <dbReference type="Pfam" id="PF00891"/>
    </source>
</evidence>
<dbReference type="EMBL" id="CAJVRL010000048">
    <property type="protein sequence ID" value="CAG8952893.1"/>
    <property type="molecule type" value="Genomic_DNA"/>
</dbReference>
<feature type="domain" description="O-methyltransferase C-terminal" evidence="5">
    <location>
        <begin position="189"/>
        <end position="392"/>
    </location>
</feature>
<keyword evidence="2" id="KW-0808">Transferase</keyword>
<evidence type="ECO:0000256" key="3">
    <source>
        <dbReference type="ARBA" id="ARBA00022691"/>
    </source>
</evidence>
<dbReference type="Proteomes" id="UP000696280">
    <property type="component" value="Unassembled WGS sequence"/>
</dbReference>
<evidence type="ECO:0000256" key="1">
    <source>
        <dbReference type="ARBA" id="ARBA00022603"/>
    </source>
</evidence>
<gene>
    <name evidence="6" type="ORF">HYFRA_00007607</name>
</gene>
<name>A0A9N9KU03_9HELO</name>
<dbReference type="GO" id="GO:0032259">
    <property type="term" value="P:methylation"/>
    <property type="evidence" value="ECO:0007669"/>
    <property type="project" value="UniProtKB-KW"/>
</dbReference>
<accession>A0A9N9KU03</accession>
<sequence>MISNNTRIRELATIVSTHTQKIDDYLLSHNKPTPSFDVDCPELDLPEDLQASRELVIDATTELKELLQGPKQFLLSNPPNYFVSLHAIYRYNIEQTFPVGGEATFDEISKVCGLNEPDVRRVLRHAMAHHIFREPRKGIVAHTAFSQMLAENSKMKAWMGALTDDIWPSAVQTVPAMIKWPNSQEPNHTGFSKAHDTQDSMYVELGKDPKRAARFGQGMSAFAADTGFAPHYLIDYELWSSLQEGTVVDLGGSHGGSMIALATRYKSLKFVVQDLPSTIASRPSLPEDLAKRITFMSHDFLTEQPVKNAEVYYFRRVFHNWPDTYCIRMLRNLIPALKQHARIVINDACLPEPGTLPLMAERRLRALDLTMLTIQNSREREAHDWKALFDEADPRFKFQGIKQPMGSELAFILASWEPGSDMRDGLSSHSSASLVNGNRVPHKD</sequence>
<evidence type="ECO:0000313" key="6">
    <source>
        <dbReference type="EMBL" id="CAG8952893.1"/>
    </source>
</evidence>
<keyword evidence="1" id="KW-0489">Methyltransferase</keyword>
<comment type="caution">
    <text evidence="6">The sequence shown here is derived from an EMBL/GenBank/DDBJ whole genome shotgun (WGS) entry which is preliminary data.</text>
</comment>
<dbReference type="OrthoDB" id="1606438at2759"/>
<proteinExistence type="predicted"/>
<organism evidence="6 7">
    <name type="scientific">Hymenoscyphus fraxineus</name>
    <dbReference type="NCBI Taxonomy" id="746836"/>
    <lineage>
        <taxon>Eukaryota</taxon>
        <taxon>Fungi</taxon>
        <taxon>Dikarya</taxon>
        <taxon>Ascomycota</taxon>
        <taxon>Pezizomycotina</taxon>
        <taxon>Leotiomycetes</taxon>
        <taxon>Helotiales</taxon>
        <taxon>Helotiaceae</taxon>
        <taxon>Hymenoscyphus</taxon>
    </lineage>
</organism>
<dbReference type="SUPFAM" id="SSF46785">
    <property type="entry name" value="Winged helix' DNA-binding domain"/>
    <property type="match status" value="1"/>
</dbReference>
<feature type="region of interest" description="Disordered" evidence="4">
    <location>
        <begin position="424"/>
        <end position="444"/>
    </location>
</feature>
<dbReference type="PROSITE" id="PS51683">
    <property type="entry name" value="SAM_OMT_II"/>
    <property type="match status" value="1"/>
</dbReference>
<evidence type="ECO:0000256" key="4">
    <source>
        <dbReference type="SAM" id="MobiDB-lite"/>
    </source>
</evidence>
<dbReference type="InterPro" id="IPR036388">
    <property type="entry name" value="WH-like_DNA-bd_sf"/>
</dbReference>
<dbReference type="InterPro" id="IPR001077">
    <property type="entry name" value="COMT_C"/>
</dbReference>
<dbReference type="InterPro" id="IPR029063">
    <property type="entry name" value="SAM-dependent_MTases_sf"/>
</dbReference>
<evidence type="ECO:0000256" key="2">
    <source>
        <dbReference type="ARBA" id="ARBA00022679"/>
    </source>
</evidence>
<dbReference type="InterPro" id="IPR016461">
    <property type="entry name" value="COMT-like"/>
</dbReference>
<dbReference type="Gene3D" id="1.10.10.10">
    <property type="entry name" value="Winged helix-like DNA-binding domain superfamily/Winged helix DNA-binding domain"/>
    <property type="match status" value="1"/>
</dbReference>
<evidence type="ECO:0000313" key="7">
    <source>
        <dbReference type="Proteomes" id="UP000696280"/>
    </source>
</evidence>
<dbReference type="PANTHER" id="PTHR43712:SF12">
    <property type="entry name" value="STERIGMATOCYSTIN 8-O-METHYLTRANSFERASE"/>
    <property type="match status" value="1"/>
</dbReference>
<dbReference type="Gene3D" id="3.40.50.150">
    <property type="entry name" value="Vaccinia Virus protein VP39"/>
    <property type="match status" value="1"/>
</dbReference>
<keyword evidence="3" id="KW-0949">S-adenosyl-L-methionine</keyword>
<feature type="compositionally biased region" description="Polar residues" evidence="4">
    <location>
        <begin position="427"/>
        <end position="436"/>
    </location>
</feature>
<dbReference type="AlphaFoldDB" id="A0A9N9KU03"/>